<feature type="transmembrane region" description="Helical" evidence="7">
    <location>
        <begin position="164"/>
        <end position="187"/>
    </location>
</feature>
<proteinExistence type="predicted"/>
<evidence type="ECO:0000256" key="1">
    <source>
        <dbReference type="ARBA" id="ARBA00004651"/>
    </source>
</evidence>
<comment type="subcellular location">
    <subcellularLocation>
        <location evidence="1">Cell membrane</location>
        <topology evidence="1">Multi-pass membrane protein</topology>
    </subcellularLocation>
</comment>
<keyword evidence="5 7" id="KW-1133">Transmembrane helix</keyword>
<evidence type="ECO:0000256" key="7">
    <source>
        <dbReference type="SAM" id="Phobius"/>
    </source>
</evidence>
<dbReference type="EMBL" id="MRYD01000121">
    <property type="protein sequence ID" value="OSZ58499.1"/>
    <property type="molecule type" value="Genomic_DNA"/>
</dbReference>
<dbReference type="PANTHER" id="PTHR43394">
    <property type="entry name" value="ATP-DEPENDENT PERMEASE MDL1, MITOCHONDRIAL"/>
    <property type="match status" value="1"/>
</dbReference>
<evidence type="ECO:0000313" key="9">
    <source>
        <dbReference type="EMBL" id="OSZ58499.1"/>
    </source>
</evidence>
<name>A0ABX3YGA1_9ACTN</name>
<gene>
    <name evidence="9" type="ORF">OQI_21405</name>
</gene>
<organism evidence="9 10">
    <name type="scientific">Streptomyces pharetrae CZA14</name>
    <dbReference type="NCBI Taxonomy" id="1144883"/>
    <lineage>
        <taxon>Bacteria</taxon>
        <taxon>Bacillati</taxon>
        <taxon>Actinomycetota</taxon>
        <taxon>Actinomycetes</taxon>
        <taxon>Kitasatosporales</taxon>
        <taxon>Streptomycetaceae</taxon>
        <taxon>Streptomyces</taxon>
    </lineage>
</organism>
<dbReference type="Proteomes" id="UP000194266">
    <property type="component" value="Unassembled WGS sequence"/>
</dbReference>
<dbReference type="SMART" id="SM00382">
    <property type="entry name" value="AAA"/>
    <property type="match status" value="1"/>
</dbReference>
<evidence type="ECO:0000256" key="5">
    <source>
        <dbReference type="ARBA" id="ARBA00022989"/>
    </source>
</evidence>
<evidence type="ECO:0000256" key="2">
    <source>
        <dbReference type="ARBA" id="ARBA00022692"/>
    </source>
</evidence>
<evidence type="ECO:0000259" key="8">
    <source>
        <dbReference type="PROSITE" id="PS50893"/>
    </source>
</evidence>
<dbReference type="InterPro" id="IPR039421">
    <property type="entry name" value="Type_1_exporter"/>
</dbReference>
<keyword evidence="6 7" id="KW-0472">Membrane</keyword>
<comment type="caution">
    <text evidence="9">The sequence shown here is derived from an EMBL/GenBank/DDBJ whole genome shotgun (WGS) entry which is preliminary data.</text>
</comment>
<dbReference type="PROSITE" id="PS50893">
    <property type="entry name" value="ABC_TRANSPORTER_2"/>
    <property type="match status" value="1"/>
</dbReference>
<evidence type="ECO:0000256" key="6">
    <source>
        <dbReference type="ARBA" id="ARBA00023136"/>
    </source>
</evidence>
<dbReference type="RefSeq" id="WP_086170959.1">
    <property type="nucleotide sequence ID" value="NZ_MRYD01000121.1"/>
</dbReference>
<feature type="transmembrane region" description="Helical" evidence="7">
    <location>
        <begin position="257"/>
        <end position="279"/>
    </location>
</feature>
<dbReference type="SUPFAM" id="SSF52540">
    <property type="entry name" value="P-loop containing nucleoside triphosphate hydrolases"/>
    <property type="match status" value="1"/>
</dbReference>
<dbReference type="SUPFAM" id="SSF90123">
    <property type="entry name" value="ABC transporter transmembrane region"/>
    <property type="match status" value="1"/>
</dbReference>
<evidence type="ECO:0000256" key="3">
    <source>
        <dbReference type="ARBA" id="ARBA00022741"/>
    </source>
</evidence>
<dbReference type="Gene3D" id="1.20.1560.10">
    <property type="entry name" value="ABC transporter type 1, transmembrane domain"/>
    <property type="match status" value="1"/>
</dbReference>
<keyword evidence="10" id="KW-1185">Reference proteome</keyword>
<dbReference type="Pfam" id="PF00005">
    <property type="entry name" value="ABC_tran"/>
    <property type="match status" value="1"/>
</dbReference>
<dbReference type="InterPro" id="IPR003439">
    <property type="entry name" value="ABC_transporter-like_ATP-bd"/>
</dbReference>
<evidence type="ECO:0000313" key="10">
    <source>
        <dbReference type="Proteomes" id="UP000194266"/>
    </source>
</evidence>
<dbReference type="InterPro" id="IPR036640">
    <property type="entry name" value="ABC1_TM_sf"/>
</dbReference>
<accession>A0ABX3YGA1</accession>
<keyword evidence="2 7" id="KW-0812">Transmembrane</keyword>
<dbReference type="InterPro" id="IPR003593">
    <property type="entry name" value="AAA+_ATPase"/>
</dbReference>
<evidence type="ECO:0000256" key="4">
    <source>
        <dbReference type="ARBA" id="ARBA00022840"/>
    </source>
</evidence>
<keyword evidence="3" id="KW-0547">Nucleotide-binding</keyword>
<feature type="domain" description="ABC transporter" evidence="8">
    <location>
        <begin position="354"/>
        <end position="600"/>
    </location>
</feature>
<sequence length="608" mass="64867">MTAPAPTVPGGWSRYLCLWLELIGLCRRAHPWRTAGLLGIKLVASVNVAATALALQATVDGVVRGDVRGAAVAGAAAAATQALSAYLLNLDFTLTILMVDSVGALDMARRINEVILGLDGLDHLERTEVLDRVTVVQTGGWNLVYGAWTVVDVVAGAIRLGLTLLLLGTVSPWLLLLLVFAAVPLWLDRRGQHAVATAETDTAEAFRLQRHLFNLATEASGGKEIRVSGAGHAVTEAQTRAWDEAVRGRMRARLRAAGYKVVGWVLFTAGFVGGLVPLLDRAARGQGGVGDVVLAITVAVTLRDSIQLTVARVSRTTGSAGVVDAYLWLRAYTARQRDADAGALPVPAALRHGITLEGVRFTYPGTGRPTLDGLDCHLPAGSVVAVVGEYGSGKTSLVKLLCKLYQPDVGTIRIDGVDLADLATADWHARTSAAFQDFGRFQIRFGQTVGLGDVRRLDDRDAVLAAVRAADAEALLQRLPDGMDTQLGRRFDGVDLSEGQWQKTALARASMRWAPLLFVLDEPTASLDAPSEHAIFERYMARARELSTRTGTVTVIVSHRFSTVTDADLILVLHAGRVAESGTHEELLTAGGRYAELYGIQAKAYAPG</sequence>
<dbReference type="InterPro" id="IPR027417">
    <property type="entry name" value="P-loop_NTPase"/>
</dbReference>
<dbReference type="Gene3D" id="3.40.50.300">
    <property type="entry name" value="P-loop containing nucleotide triphosphate hydrolases"/>
    <property type="match status" value="1"/>
</dbReference>
<dbReference type="PANTHER" id="PTHR43394:SF1">
    <property type="entry name" value="ATP-BINDING CASSETTE SUB-FAMILY B MEMBER 10, MITOCHONDRIAL"/>
    <property type="match status" value="1"/>
</dbReference>
<reference evidence="9 10" key="1">
    <citation type="submission" date="2016-12" db="EMBL/GenBank/DDBJ databases">
        <title>Genome Mining:The Detection of Biosynthetic Gene Clusters to Aid in the Expression of Curamycin A produced by Streptomyces sp. strain CZA14.</title>
        <authorList>
            <person name="Durrell K.A."/>
            <person name="Kirby B.M."/>
            <person name="Khan W."/>
            <person name="Mthethwa T."/>
            <person name="Le Roes-Hill M."/>
        </authorList>
    </citation>
    <scope>NUCLEOTIDE SEQUENCE [LARGE SCALE GENOMIC DNA]</scope>
    <source>
        <strain evidence="9 10">CZA14</strain>
    </source>
</reference>
<keyword evidence="4" id="KW-0067">ATP-binding</keyword>
<protein>
    <submittedName>
        <fullName evidence="9">ABC transporter</fullName>
    </submittedName>
</protein>